<evidence type="ECO:0000313" key="3">
    <source>
        <dbReference type="Proteomes" id="UP001290462"/>
    </source>
</evidence>
<organism evidence="2 3">
    <name type="scientific">Carnobacterium maltaromaticum</name>
    <name type="common">Carnobacterium piscicola</name>
    <dbReference type="NCBI Taxonomy" id="2751"/>
    <lineage>
        <taxon>Bacteria</taxon>
        <taxon>Bacillati</taxon>
        <taxon>Bacillota</taxon>
        <taxon>Bacilli</taxon>
        <taxon>Lactobacillales</taxon>
        <taxon>Carnobacteriaceae</taxon>
        <taxon>Carnobacterium</taxon>
    </lineage>
</organism>
<dbReference type="Gene3D" id="2.60.40.3350">
    <property type="match status" value="1"/>
</dbReference>
<dbReference type="InterPro" id="IPR018913">
    <property type="entry name" value="BppU_N"/>
</dbReference>
<dbReference type="RefSeq" id="WP_322809928.1">
    <property type="nucleotide sequence ID" value="NZ_JAVBVO010000028.1"/>
</dbReference>
<gene>
    <name evidence="2" type="ORF">RAK27_19230</name>
</gene>
<accession>A0AAW9K4R2</accession>
<dbReference type="EMBL" id="JAVBVO010000028">
    <property type="protein sequence ID" value="MDZ5760781.1"/>
    <property type="molecule type" value="Genomic_DNA"/>
</dbReference>
<dbReference type="Proteomes" id="UP001290462">
    <property type="component" value="Unassembled WGS sequence"/>
</dbReference>
<dbReference type="AlphaFoldDB" id="A0AAW9K4R2"/>
<sequence>MIRYPFELSTTQQNHVGWLDVRQNDTGTQQFVATITTNDVTQDLTGLTAEFRTRQNYENVIIEKATITNAKNGVVEYVVSQYAMQQLGKNIGYFTFSKGDVEMFSTKDFCYYVNTSVTTFGLKGCDYIWRFEDLLEYVTDLANQSQVQLDKLINDVDGIQQQIDDMFALIASQGVLSADEVRQLLINFMSGEDIEVTVTSDFNTPPKIAGSNVENANNLKWIHRDSLILPNSTGWNAATQVYLNMLYKLDNVSFAATTAAGVSGMIPQMLTEFNALWILEKNFPSIFKNVSTTAGKVTIAKSKITKFQYKVWSKATGPASTLCSHSLYNPSSSTWGASTTSSGTSITQRNITSNNASTPAYLTADGFYYFLTYAEASNATSASSVSTDYASIDLTVKFNISDFVATKAQYDALKKVVDDHVADTVKHINAAERTKWNAKQDVPVDSGWIPAVTSGVTQDGAKPLQYRRIGNKMYFRGGGTFPTTAGATFLVIPVAYAPAGQAAYHDTIVRDSNPDHKCIIQVQSDGACRIITNSYAANPIFLDGFEYVIA</sequence>
<protein>
    <submittedName>
        <fullName evidence="2">Phage baseplate upper protein</fullName>
    </submittedName>
</protein>
<evidence type="ECO:0000313" key="2">
    <source>
        <dbReference type="EMBL" id="MDZ5760781.1"/>
    </source>
</evidence>
<comment type="caution">
    <text evidence="2">The sequence shown here is derived from an EMBL/GenBank/DDBJ whole genome shotgun (WGS) entry which is preliminary data.</text>
</comment>
<name>A0AAW9K4R2_CARML</name>
<feature type="domain" description="BppU N-terminal" evidence="1">
    <location>
        <begin position="4"/>
        <end position="140"/>
    </location>
</feature>
<evidence type="ECO:0000259" key="1">
    <source>
        <dbReference type="Pfam" id="PF10651"/>
    </source>
</evidence>
<reference evidence="2" key="1">
    <citation type="submission" date="2023-08" db="EMBL/GenBank/DDBJ databases">
        <title>Genomic characterization of piscicolin 126 produced by Carnobacterium maltaromaticum CM22 strain isolated from salmon (Salmo salar).</title>
        <authorList>
            <person name="Gonzalez-Gragera E."/>
            <person name="Garcia-Lopez J.D."/>
            <person name="Teso-Perez C."/>
            <person name="Gimenez-Hernandez I."/>
            <person name="Peralta-Sanchez J.M."/>
            <person name="Valdivia E."/>
            <person name="Montalban-Lopez M."/>
            <person name="Martin-Platero A.M."/>
            <person name="Banos A."/>
            <person name="Martinez-Bueno M."/>
        </authorList>
    </citation>
    <scope>NUCLEOTIDE SEQUENCE</scope>
    <source>
        <strain evidence="2">CM22</strain>
    </source>
</reference>
<dbReference type="Pfam" id="PF10651">
    <property type="entry name" value="BppU_N"/>
    <property type="match status" value="1"/>
</dbReference>
<proteinExistence type="predicted"/>